<evidence type="ECO:0000256" key="4">
    <source>
        <dbReference type="ARBA" id="ARBA00022777"/>
    </source>
</evidence>
<organism evidence="9 10">
    <name type="scientific">Frisingicoccus caecimuris</name>
    <dbReference type="NCBI Taxonomy" id="1796636"/>
    <lineage>
        <taxon>Bacteria</taxon>
        <taxon>Bacillati</taxon>
        <taxon>Bacillota</taxon>
        <taxon>Clostridia</taxon>
        <taxon>Lachnospirales</taxon>
        <taxon>Lachnospiraceae</taxon>
        <taxon>Frisingicoccus</taxon>
    </lineage>
</organism>
<dbReference type="GO" id="GO:0042174">
    <property type="term" value="P:negative regulation of sporulation resulting in formation of a cellular spore"/>
    <property type="evidence" value="ECO:0007669"/>
    <property type="project" value="InterPro"/>
</dbReference>
<dbReference type="EC" id="2.7.11.1" evidence="7"/>
<accession>A0A4V2SDX8</accession>
<feature type="domain" description="Histidine kinase/HSP90-like ATPase" evidence="8">
    <location>
        <begin position="36"/>
        <end position="140"/>
    </location>
</feature>
<protein>
    <recommendedName>
        <fullName evidence="7">Anti-sigma F factor</fullName>
        <ecNumber evidence="7">2.7.11.1</ecNumber>
    </recommendedName>
    <alternativeName>
        <fullName evidence="7">Stage II sporulation protein AB</fullName>
    </alternativeName>
</protein>
<evidence type="ECO:0000256" key="1">
    <source>
        <dbReference type="ARBA" id="ARBA00022527"/>
    </source>
</evidence>
<comment type="function">
    <text evidence="7">Binds to sigma F and blocks its ability to form an RNA polymerase holoenzyme (E-sigma F). Phosphorylates SpoIIAA on a serine residue. This phosphorylation may enable SpoIIAA to act as an anti-anti-sigma factor that counteracts SpoIIAB and thus releases sigma F from inhibition.</text>
</comment>
<dbReference type="GO" id="GO:0016989">
    <property type="term" value="F:sigma factor antagonist activity"/>
    <property type="evidence" value="ECO:0007669"/>
    <property type="project" value="InterPro"/>
</dbReference>
<keyword evidence="5 7" id="KW-0067">ATP-binding</keyword>
<comment type="catalytic activity">
    <reaction evidence="7">
        <text>L-threonyl-[protein] + ATP = O-phospho-L-threonyl-[protein] + ADP + H(+)</text>
        <dbReference type="Rhea" id="RHEA:46608"/>
        <dbReference type="Rhea" id="RHEA-COMP:11060"/>
        <dbReference type="Rhea" id="RHEA-COMP:11605"/>
        <dbReference type="ChEBI" id="CHEBI:15378"/>
        <dbReference type="ChEBI" id="CHEBI:30013"/>
        <dbReference type="ChEBI" id="CHEBI:30616"/>
        <dbReference type="ChEBI" id="CHEBI:61977"/>
        <dbReference type="ChEBI" id="CHEBI:456216"/>
        <dbReference type="EC" id="2.7.11.1"/>
    </reaction>
</comment>
<dbReference type="Gene3D" id="3.30.565.10">
    <property type="entry name" value="Histidine kinase-like ATPase, C-terminal domain"/>
    <property type="match status" value="1"/>
</dbReference>
<keyword evidence="4 7" id="KW-0418">Kinase</keyword>
<dbReference type="PANTHER" id="PTHR35526">
    <property type="entry name" value="ANTI-SIGMA-F FACTOR RSBW-RELATED"/>
    <property type="match status" value="1"/>
</dbReference>
<dbReference type="SUPFAM" id="SSF55874">
    <property type="entry name" value="ATPase domain of HSP90 chaperone/DNA topoisomerase II/histidine kinase"/>
    <property type="match status" value="1"/>
</dbReference>
<evidence type="ECO:0000256" key="3">
    <source>
        <dbReference type="ARBA" id="ARBA00022741"/>
    </source>
</evidence>
<keyword evidence="10" id="KW-1185">Reference proteome</keyword>
<dbReference type="SMART" id="SM00387">
    <property type="entry name" value="HATPase_c"/>
    <property type="match status" value="1"/>
</dbReference>
<reference evidence="9 10" key="1">
    <citation type="submission" date="2019-03" db="EMBL/GenBank/DDBJ databases">
        <title>Genomic Encyclopedia of Type Strains, Phase IV (KMG-IV): sequencing the most valuable type-strain genomes for metagenomic binning, comparative biology and taxonomic classification.</title>
        <authorList>
            <person name="Goeker M."/>
        </authorList>
    </citation>
    <scope>NUCLEOTIDE SEQUENCE [LARGE SCALE GENOMIC DNA]</scope>
    <source>
        <strain evidence="9 10">DSM 28559</strain>
    </source>
</reference>
<dbReference type="GO" id="GO:0004674">
    <property type="term" value="F:protein serine/threonine kinase activity"/>
    <property type="evidence" value="ECO:0007669"/>
    <property type="project" value="UniProtKB-KW"/>
</dbReference>
<sequence>MDKNEIKVIFDSCSENESFARMVISAFVARLDPTLEELADIKTAISEAVTNSIIHGYGGGKGDIEMYGRIDDREVVVEVVDFGVGIENIEKAMEPMFTTRPDIDRSGMGFAFMEAFMDELKVESEPGKGTRIVMKKRLGVV</sequence>
<keyword evidence="3 7" id="KW-0547">Nucleotide-binding</keyword>
<dbReference type="GO" id="GO:0030435">
    <property type="term" value="P:sporulation resulting in formation of a cellular spore"/>
    <property type="evidence" value="ECO:0007669"/>
    <property type="project" value="UniProtKB-KW"/>
</dbReference>
<evidence type="ECO:0000313" key="10">
    <source>
        <dbReference type="Proteomes" id="UP000295711"/>
    </source>
</evidence>
<dbReference type="PANTHER" id="PTHR35526:SF3">
    <property type="entry name" value="ANTI-SIGMA-F FACTOR RSBW"/>
    <property type="match status" value="1"/>
</dbReference>
<evidence type="ECO:0000256" key="6">
    <source>
        <dbReference type="ARBA" id="ARBA00022969"/>
    </source>
</evidence>
<comment type="catalytic activity">
    <reaction evidence="7">
        <text>L-seryl-[protein] + ATP = O-phospho-L-seryl-[protein] + ADP + H(+)</text>
        <dbReference type="Rhea" id="RHEA:17989"/>
        <dbReference type="Rhea" id="RHEA-COMP:9863"/>
        <dbReference type="Rhea" id="RHEA-COMP:11604"/>
        <dbReference type="ChEBI" id="CHEBI:15378"/>
        <dbReference type="ChEBI" id="CHEBI:29999"/>
        <dbReference type="ChEBI" id="CHEBI:30616"/>
        <dbReference type="ChEBI" id="CHEBI:83421"/>
        <dbReference type="ChEBI" id="CHEBI:456216"/>
        <dbReference type="EC" id="2.7.11.1"/>
    </reaction>
</comment>
<dbReference type="InterPro" id="IPR003594">
    <property type="entry name" value="HATPase_dom"/>
</dbReference>
<dbReference type="OrthoDB" id="9768808at2"/>
<dbReference type="NCBIfam" id="TIGR01925">
    <property type="entry name" value="spIIAB"/>
    <property type="match status" value="1"/>
</dbReference>
<dbReference type="InterPro" id="IPR010194">
    <property type="entry name" value="Anti-sigma_F"/>
</dbReference>
<dbReference type="GO" id="GO:0106310">
    <property type="term" value="F:protein serine kinase activity"/>
    <property type="evidence" value="ECO:0007669"/>
    <property type="project" value="RHEA"/>
</dbReference>
<name>A0A4V2SDX8_9FIRM</name>
<keyword evidence="2 7" id="KW-0808">Transferase</keyword>
<comment type="similarity">
    <text evidence="7">Belongs to the anti-sigma-factor family.</text>
</comment>
<dbReference type="GO" id="GO:0030436">
    <property type="term" value="P:asexual sporulation"/>
    <property type="evidence" value="ECO:0007669"/>
    <property type="project" value="UniProtKB-UniRule"/>
</dbReference>
<dbReference type="GO" id="GO:0005524">
    <property type="term" value="F:ATP binding"/>
    <property type="evidence" value="ECO:0007669"/>
    <property type="project" value="UniProtKB-KW"/>
</dbReference>
<dbReference type="HAMAP" id="MF_00637">
    <property type="entry name" value="Anti_sigma_F"/>
    <property type="match status" value="1"/>
</dbReference>
<dbReference type="Pfam" id="PF13581">
    <property type="entry name" value="HATPase_c_2"/>
    <property type="match status" value="1"/>
</dbReference>
<dbReference type="EMBL" id="SLXA01000003">
    <property type="protein sequence ID" value="TCO85502.1"/>
    <property type="molecule type" value="Genomic_DNA"/>
</dbReference>
<evidence type="ECO:0000256" key="2">
    <source>
        <dbReference type="ARBA" id="ARBA00022679"/>
    </source>
</evidence>
<gene>
    <name evidence="7" type="primary">spoIIAB</name>
    <name evidence="9" type="ORF">EV212_103224</name>
</gene>
<keyword evidence="6 7" id="KW-0749">Sporulation</keyword>
<dbReference type="Proteomes" id="UP000295711">
    <property type="component" value="Unassembled WGS sequence"/>
</dbReference>
<evidence type="ECO:0000256" key="5">
    <source>
        <dbReference type="ARBA" id="ARBA00022840"/>
    </source>
</evidence>
<dbReference type="InterPro" id="IPR050267">
    <property type="entry name" value="Anti-sigma-factor_SerPK"/>
</dbReference>
<comment type="caution">
    <text evidence="9">The sequence shown here is derived from an EMBL/GenBank/DDBJ whole genome shotgun (WGS) entry which is preliminary data.</text>
</comment>
<evidence type="ECO:0000313" key="9">
    <source>
        <dbReference type="EMBL" id="TCO85502.1"/>
    </source>
</evidence>
<evidence type="ECO:0000256" key="7">
    <source>
        <dbReference type="HAMAP-Rule" id="MF_00637"/>
    </source>
</evidence>
<keyword evidence="1 7" id="KW-0723">Serine/threonine-protein kinase</keyword>
<proteinExistence type="inferred from homology"/>
<evidence type="ECO:0000259" key="8">
    <source>
        <dbReference type="SMART" id="SM00387"/>
    </source>
</evidence>
<dbReference type="InterPro" id="IPR036890">
    <property type="entry name" value="HATPase_C_sf"/>
</dbReference>
<dbReference type="AlphaFoldDB" id="A0A4V2SDX8"/>
<dbReference type="RefSeq" id="WP_132089883.1">
    <property type="nucleotide sequence ID" value="NZ_JANKAQ010000003.1"/>
</dbReference>